<dbReference type="PANTHER" id="PTHR10408">
    <property type="entry name" value="STEROL O-ACYLTRANSFERASE"/>
    <property type="match status" value="1"/>
</dbReference>
<dbReference type="OMA" id="KINIYQR"/>
<accession>A0A1J1H7H6</accession>
<evidence type="ECO:0000256" key="8">
    <source>
        <dbReference type="ARBA" id="ARBA00023315"/>
    </source>
</evidence>
<evidence type="ECO:0000256" key="5">
    <source>
        <dbReference type="ARBA" id="ARBA00022824"/>
    </source>
</evidence>
<evidence type="ECO:0000256" key="3">
    <source>
        <dbReference type="ARBA" id="ARBA00022679"/>
    </source>
</evidence>
<dbReference type="PANTHER" id="PTHR10408:SF9">
    <property type="entry name" value="STEROL O-ACYLTRANSFERASE 2-RELATED"/>
    <property type="match status" value="1"/>
</dbReference>
<feature type="transmembrane region" description="Helical" evidence="9">
    <location>
        <begin position="315"/>
        <end position="333"/>
    </location>
</feature>
<dbReference type="EMBL" id="LN835306">
    <property type="protein sequence ID" value="CRH00740.1"/>
    <property type="molecule type" value="Genomic_DNA"/>
</dbReference>
<keyword evidence="11" id="KW-1185">Reference proteome</keyword>
<keyword evidence="8 10" id="KW-0012">Acyltransferase</keyword>
<gene>
    <name evidence="10" type="ORF">PRELSG_1108700</name>
</gene>
<keyword evidence="3 10" id="KW-0808">Transferase</keyword>
<keyword evidence="4 9" id="KW-0812">Transmembrane</keyword>
<feature type="transmembrane region" description="Helical" evidence="9">
    <location>
        <begin position="165"/>
        <end position="186"/>
    </location>
</feature>
<keyword evidence="6 9" id="KW-1133">Transmembrane helix</keyword>
<dbReference type="InterPro" id="IPR014371">
    <property type="entry name" value="Oat_ACAT_DAG_ARE"/>
</dbReference>
<keyword evidence="5" id="KW-0256">Endoplasmic reticulum</keyword>
<dbReference type="RefSeq" id="XP_028533743.1">
    <property type="nucleotide sequence ID" value="XM_028677344.1"/>
</dbReference>
<dbReference type="AlphaFoldDB" id="A0A1J1H7H6"/>
<evidence type="ECO:0000313" key="10">
    <source>
        <dbReference type="EMBL" id="CRH00740.1"/>
    </source>
</evidence>
<evidence type="ECO:0000256" key="7">
    <source>
        <dbReference type="ARBA" id="ARBA00023136"/>
    </source>
</evidence>
<evidence type="ECO:0000256" key="1">
    <source>
        <dbReference type="ARBA" id="ARBA00004477"/>
    </source>
</evidence>
<comment type="similarity">
    <text evidence="2">Belongs to the membrane-bound acyltransferase family. Sterol o-acyltransferase subfamily.</text>
</comment>
<evidence type="ECO:0000256" key="2">
    <source>
        <dbReference type="ARBA" id="ARBA00009010"/>
    </source>
</evidence>
<dbReference type="GO" id="GO:0008374">
    <property type="term" value="F:O-acyltransferase activity"/>
    <property type="evidence" value="ECO:0007669"/>
    <property type="project" value="InterPro"/>
</dbReference>
<evidence type="ECO:0000256" key="6">
    <source>
        <dbReference type="ARBA" id="ARBA00022989"/>
    </source>
</evidence>
<dbReference type="Pfam" id="PF03062">
    <property type="entry name" value="MBOAT"/>
    <property type="match status" value="1"/>
</dbReference>
<dbReference type="KEGG" id="prel:PRELSG_1108700"/>
<dbReference type="VEuPathDB" id="PlasmoDB:PRELSG_1108700"/>
<evidence type="ECO:0000256" key="9">
    <source>
        <dbReference type="SAM" id="Phobius"/>
    </source>
</evidence>
<feature type="transmembrane region" description="Helical" evidence="9">
    <location>
        <begin position="75"/>
        <end position="99"/>
    </location>
</feature>
<dbReference type="InterPro" id="IPR004299">
    <property type="entry name" value="MBOAT_fam"/>
</dbReference>
<sequence length="342" mass="41037">MKINVQPNTISEIVPKFCNSKLYVRIKNDNKFNKKLNEQEKNEVNKENEKNQGNLYTPSQLDICDKNSPIMSSNLYGFSNLIINVGLFFSLIIPVVNFLEKGYFLDTSMHSYLFTNLEYTKRNPNDNLVNYKNLNIKNYINFMICPSLIYKFNFKRIKKFRLKYFTQKIICLLLTVIIEYTTYTVFIAPTVYRINNISFFEAVIRLIFPCLVIFLSSFYLIFECICNLFAEITKFGEREFYQDWWNSTIWYEFSRKWNNVVQAWLFKHVYLVAKNNYKIACFHTCKFYLFFLMFLQFPLSWLGENFYKNKPIGNVIFWSNILLGMPLIFILYANEINKINYY</sequence>
<dbReference type="OrthoDB" id="10039049at2759"/>
<proteinExistence type="inferred from homology"/>
<protein>
    <submittedName>
        <fullName evidence="10">Acyl CoA:diacylglycerol acyltransferase, putative</fullName>
    </submittedName>
</protein>
<organism evidence="10 11">
    <name type="scientific">Plasmodium relictum</name>
    <dbReference type="NCBI Taxonomy" id="85471"/>
    <lineage>
        <taxon>Eukaryota</taxon>
        <taxon>Sar</taxon>
        <taxon>Alveolata</taxon>
        <taxon>Apicomplexa</taxon>
        <taxon>Aconoidasida</taxon>
        <taxon>Haemosporida</taxon>
        <taxon>Plasmodiidae</taxon>
        <taxon>Plasmodium</taxon>
        <taxon>Plasmodium (Haemamoeba)</taxon>
    </lineage>
</organism>
<feature type="transmembrane region" description="Helical" evidence="9">
    <location>
        <begin position="136"/>
        <end position="153"/>
    </location>
</feature>
<evidence type="ECO:0000256" key="4">
    <source>
        <dbReference type="ARBA" id="ARBA00022692"/>
    </source>
</evidence>
<evidence type="ECO:0000313" key="11">
    <source>
        <dbReference type="Proteomes" id="UP000220158"/>
    </source>
</evidence>
<dbReference type="GeneID" id="39736863"/>
<dbReference type="PIRSF" id="PIRSF000439">
    <property type="entry name" value="Oat_ACAT_DAG_ARE"/>
    <property type="match status" value="1"/>
</dbReference>
<name>A0A1J1H7H6_PLARL</name>
<dbReference type="GO" id="GO:0005789">
    <property type="term" value="C:endoplasmic reticulum membrane"/>
    <property type="evidence" value="ECO:0007669"/>
    <property type="project" value="UniProtKB-SubCell"/>
</dbReference>
<reference evidence="10 11" key="1">
    <citation type="submission" date="2015-04" db="EMBL/GenBank/DDBJ databases">
        <authorList>
            <consortium name="Pathogen Informatics"/>
        </authorList>
    </citation>
    <scope>NUCLEOTIDE SEQUENCE [LARGE SCALE GENOMIC DNA]</scope>
    <source>
        <strain evidence="10 11">SGS1</strain>
    </source>
</reference>
<dbReference type="Proteomes" id="UP000220158">
    <property type="component" value="Chromosome 11"/>
</dbReference>
<comment type="subcellular location">
    <subcellularLocation>
        <location evidence="1">Endoplasmic reticulum membrane</location>
        <topology evidence="1">Multi-pass membrane protein</topology>
    </subcellularLocation>
</comment>
<keyword evidence="7 9" id="KW-0472">Membrane</keyword>
<feature type="transmembrane region" description="Helical" evidence="9">
    <location>
        <begin position="206"/>
        <end position="230"/>
    </location>
</feature>
<feature type="transmembrane region" description="Helical" evidence="9">
    <location>
        <begin position="287"/>
        <end position="303"/>
    </location>
</feature>